<dbReference type="InterPro" id="IPR000742">
    <property type="entry name" value="EGF"/>
</dbReference>
<dbReference type="PANTHER" id="PTHR15036:SF49">
    <property type="entry name" value="AXOTACTIN"/>
    <property type="match status" value="1"/>
</dbReference>
<dbReference type="InterPro" id="IPR050372">
    <property type="entry name" value="Neurexin-related_CASP"/>
</dbReference>
<feature type="chain" id="PRO_5043877118" description="Neurexin-2" evidence="3">
    <location>
        <begin position="27"/>
        <end position="269"/>
    </location>
</feature>
<dbReference type="SUPFAM" id="SSF49899">
    <property type="entry name" value="Concanavalin A-like lectins/glucanases"/>
    <property type="match status" value="1"/>
</dbReference>
<comment type="caution">
    <text evidence="6">The sequence shown here is derived from an EMBL/GenBank/DDBJ whole genome shotgun (WGS) entry which is preliminary data.</text>
</comment>
<evidence type="ECO:0000259" key="4">
    <source>
        <dbReference type="PROSITE" id="PS50025"/>
    </source>
</evidence>
<evidence type="ECO:0000256" key="2">
    <source>
        <dbReference type="PROSITE-ProRule" id="PRU00076"/>
    </source>
</evidence>
<feature type="signal peptide" evidence="3">
    <location>
        <begin position="1"/>
        <end position="26"/>
    </location>
</feature>
<evidence type="ECO:0000256" key="3">
    <source>
        <dbReference type="SAM" id="SignalP"/>
    </source>
</evidence>
<dbReference type="SUPFAM" id="SSF57196">
    <property type="entry name" value="EGF/Laminin"/>
    <property type="match status" value="1"/>
</dbReference>
<dbReference type="Proteomes" id="UP001066276">
    <property type="component" value="Chromosome 9"/>
</dbReference>
<dbReference type="Gene3D" id="2.10.25.10">
    <property type="entry name" value="Laminin"/>
    <property type="match status" value="1"/>
</dbReference>
<organism evidence="6 7">
    <name type="scientific">Pleurodeles waltl</name>
    <name type="common">Iberian ribbed newt</name>
    <dbReference type="NCBI Taxonomy" id="8319"/>
    <lineage>
        <taxon>Eukaryota</taxon>
        <taxon>Metazoa</taxon>
        <taxon>Chordata</taxon>
        <taxon>Craniata</taxon>
        <taxon>Vertebrata</taxon>
        <taxon>Euteleostomi</taxon>
        <taxon>Amphibia</taxon>
        <taxon>Batrachia</taxon>
        <taxon>Caudata</taxon>
        <taxon>Salamandroidea</taxon>
        <taxon>Salamandridae</taxon>
        <taxon>Pleurodelinae</taxon>
        <taxon>Pleurodeles</taxon>
    </lineage>
</organism>
<name>A0AAV7MQ95_PLEWA</name>
<dbReference type="InterPro" id="IPR013320">
    <property type="entry name" value="ConA-like_dom_sf"/>
</dbReference>
<sequence length="269" mass="29422">MAVSNKIQLAVLTVLILVGLLGPGTALEFSGGTGQWARYARWEAGSIGELSFSIRTNVSRALVLYLDDGGNCDFLELQIVDGRLRLRFTISCAEPATIYLDSPINDDRWHMALLTRKFRETTLKVDGETRSAEVKSKRRDMSVVSDLFVGGIPADVRLSALTLSTVKYELPFQGLLANLKVGNMPPTMLGSQGIRNDMEYLCSKQNPCQNGGVCSVLNSEIQCDCSLTGFQGKFCSEGKHDLILCAFLFVFLYKGSEVEGEKVATDSVV</sequence>
<evidence type="ECO:0000313" key="7">
    <source>
        <dbReference type="Proteomes" id="UP001066276"/>
    </source>
</evidence>
<dbReference type="Gene3D" id="2.60.120.200">
    <property type="match status" value="1"/>
</dbReference>
<keyword evidence="2" id="KW-0245">EGF-like domain</keyword>
<evidence type="ECO:0008006" key="8">
    <source>
        <dbReference type="Google" id="ProtNLM"/>
    </source>
</evidence>
<accession>A0AAV7MQ95</accession>
<dbReference type="PROSITE" id="PS50025">
    <property type="entry name" value="LAM_G_DOMAIN"/>
    <property type="match status" value="1"/>
</dbReference>
<dbReference type="SMART" id="SM00282">
    <property type="entry name" value="LamG"/>
    <property type="match status" value="1"/>
</dbReference>
<protein>
    <recommendedName>
        <fullName evidence="8">Neurexin-2</fullName>
    </recommendedName>
</protein>
<proteinExistence type="predicted"/>
<dbReference type="InterPro" id="IPR001791">
    <property type="entry name" value="Laminin_G"/>
</dbReference>
<evidence type="ECO:0000259" key="5">
    <source>
        <dbReference type="PROSITE" id="PS50026"/>
    </source>
</evidence>
<keyword evidence="7" id="KW-1185">Reference proteome</keyword>
<dbReference type="PANTHER" id="PTHR15036">
    <property type="entry name" value="PIKACHURIN-LIKE PROTEIN"/>
    <property type="match status" value="1"/>
</dbReference>
<dbReference type="CDD" id="cd00053">
    <property type="entry name" value="EGF"/>
    <property type="match status" value="1"/>
</dbReference>
<dbReference type="Pfam" id="PF00008">
    <property type="entry name" value="EGF"/>
    <property type="match status" value="1"/>
</dbReference>
<feature type="domain" description="EGF-like" evidence="5">
    <location>
        <begin position="198"/>
        <end position="236"/>
    </location>
</feature>
<gene>
    <name evidence="6" type="ORF">NDU88_003267</name>
</gene>
<keyword evidence="3" id="KW-0732">Signal</keyword>
<dbReference type="CDD" id="cd00110">
    <property type="entry name" value="LamG"/>
    <property type="match status" value="1"/>
</dbReference>
<dbReference type="AlphaFoldDB" id="A0AAV7MQ95"/>
<evidence type="ECO:0000313" key="6">
    <source>
        <dbReference type="EMBL" id="KAJ1105863.1"/>
    </source>
</evidence>
<keyword evidence="1" id="KW-1015">Disulfide bond</keyword>
<evidence type="ECO:0000256" key="1">
    <source>
        <dbReference type="ARBA" id="ARBA00023157"/>
    </source>
</evidence>
<feature type="domain" description="Laminin G" evidence="4">
    <location>
        <begin position="26"/>
        <end position="202"/>
    </location>
</feature>
<dbReference type="PROSITE" id="PS50026">
    <property type="entry name" value="EGF_3"/>
    <property type="match status" value="1"/>
</dbReference>
<dbReference type="GO" id="GO:0016020">
    <property type="term" value="C:membrane"/>
    <property type="evidence" value="ECO:0007669"/>
    <property type="project" value="UniProtKB-SubCell"/>
</dbReference>
<comment type="caution">
    <text evidence="2">Lacks conserved residue(s) required for the propagation of feature annotation.</text>
</comment>
<dbReference type="Pfam" id="PF02210">
    <property type="entry name" value="Laminin_G_2"/>
    <property type="match status" value="1"/>
</dbReference>
<reference evidence="6" key="1">
    <citation type="journal article" date="2022" name="bioRxiv">
        <title>Sequencing and chromosome-scale assembly of the giantPleurodeles waltlgenome.</title>
        <authorList>
            <person name="Brown T."/>
            <person name="Elewa A."/>
            <person name="Iarovenko S."/>
            <person name="Subramanian E."/>
            <person name="Araus A.J."/>
            <person name="Petzold A."/>
            <person name="Susuki M."/>
            <person name="Suzuki K.-i.T."/>
            <person name="Hayashi T."/>
            <person name="Toyoda A."/>
            <person name="Oliveira C."/>
            <person name="Osipova E."/>
            <person name="Leigh N.D."/>
            <person name="Simon A."/>
            <person name="Yun M.H."/>
        </authorList>
    </citation>
    <scope>NUCLEOTIDE SEQUENCE</scope>
    <source>
        <strain evidence="6">20211129_DDA</strain>
        <tissue evidence="6">Liver</tissue>
    </source>
</reference>
<dbReference type="EMBL" id="JANPWB010000013">
    <property type="protein sequence ID" value="KAJ1105863.1"/>
    <property type="molecule type" value="Genomic_DNA"/>
</dbReference>